<dbReference type="SMART" id="SM00671">
    <property type="entry name" value="SEL1"/>
    <property type="match status" value="6"/>
</dbReference>
<evidence type="ECO:0000256" key="1">
    <source>
        <dbReference type="SAM" id="MobiDB-lite"/>
    </source>
</evidence>
<dbReference type="KEGG" id="nha:Nham_3536"/>
<dbReference type="Pfam" id="PF08238">
    <property type="entry name" value="Sel1"/>
    <property type="match status" value="6"/>
</dbReference>
<keyword evidence="4" id="KW-1185">Reference proteome</keyword>
<dbReference type="InterPro" id="IPR011990">
    <property type="entry name" value="TPR-like_helical_dom_sf"/>
</dbReference>
<gene>
    <name evidence="3" type="ordered locus">Nham_3536</name>
</gene>
<feature type="region of interest" description="Disordered" evidence="1">
    <location>
        <begin position="34"/>
        <end position="77"/>
    </location>
</feature>
<dbReference type="OrthoDB" id="9816559at2"/>
<evidence type="ECO:0000256" key="2">
    <source>
        <dbReference type="SAM" id="SignalP"/>
    </source>
</evidence>
<dbReference type="InterPro" id="IPR006597">
    <property type="entry name" value="Sel1-like"/>
</dbReference>
<dbReference type="AlphaFoldDB" id="Q1QHN2"/>
<protein>
    <submittedName>
        <fullName evidence="3">Sel1</fullName>
    </submittedName>
</protein>
<reference evidence="3 4" key="1">
    <citation type="submission" date="2006-03" db="EMBL/GenBank/DDBJ databases">
        <title>Complete sequence of chromosome of Nitrobacter hamburgensis X14.</title>
        <authorList>
            <consortium name="US DOE Joint Genome Institute"/>
            <person name="Copeland A."/>
            <person name="Lucas S."/>
            <person name="Lapidus A."/>
            <person name="Barry K."/>
            <person name="Detter J.C."/>
            <person name="Glavina del Rio T."/>
            <person name="Hammon N."/>
            <person name="Israni S."/>
            <person name="Dalin E."/>
            <person name="Tice H."/>
            <person name="Pitluck S."/>
            <person name="Chain P."/>
            <person name="Malfatti S."/>
            <person name="Shin M."/>
            <person name="Vergez L."/>
            <person name="Schmutz J."/>
            <person name="Larimer F."/>
            <person name="Land M."/>
            <person name="Hauser L."/>
            <person name="Kyrpides N."/>
            <person name="Ivanova N."/>
            <person name="Ward B."/>
            <person name="Arp D."/>
            <person name="Klotz M."/>
            <person name="Stein L."/>
            <person name="O'Mullan G."/>
            <person name="Starkenburg S."/>
            <person name="Sayavedra L."/>
            <person name="Poret-Peterson A.T."/>
            <person name="Gentry M.E."/>
            <person name="Bruce D."/>
            <person name="Richardson P."/>
        </authorList>
    </citation>
    <scope>NUCLEOTIDE SEQUENCE [LARGE SCALE GENOMIC DNA]</scope>
    <source>
        <strain evidence="4">DSM 10229 / NCIMB 13809 / X14</strain>
    </source>
</reference>
<dbReference type="RefSeq" id="WP_011511907.1">
    <property type="nucleotide sequence ID" value="NC_007964.1"/>
</dbReference>
<organism evidence="3 4">
    <name type="scientific">Nitrobacter hamburgensis (strain DSM 10229 / NCIMB 13809 / X14)</name>
    <dbReference type="NCBI Taxonomy" id="323097"/>
    <lineage>
        <taxon>Bacteria</taxon>
        <taxon>Pseudomonadati</taxon>
        <taxon>Pseudomonadota</taxon>
        <taxon>Alphaproteobacteria</taxon>
        <taxon>Hyphomicrobiales</taxon>
        <taxon>Nitrobacteraceae</taxon>
        <taxon>Nitrobacter</taxon>
    </lineage>
</organism>
<feature type="signal peptide" evidence="2">
    <location>
        <begin position="1"/>
        <end position="26"/>
    </location>
</feature>
<dbReference type="eggNOG" id="COG0790">
    <property type="taxonomic scope" value="Bacteria"/>
</dbReference>
<dbReference type="STRING" id="323097.Nham_3536"/>
<dbReference type="Proteomes" id="UP000001953">
    <property type="component" value="Chromosome"/>
</dbReference>
<sequence length="357" mass="38078">MTVLRRVARPVAIIAGVLMLGESALAQLQLTPQAADAPKASKSVRTKTIKPPPPPKEAAPTLKPSHAPDTKADAPATDKANADMVYGAYQRGLYKTAFDLAMKQAQENKDVAAMTMLGELYANSLGIKRDYGKAIEWYQRAADLGDREAMFALAMLRISGRGGPPDRAAAVKLLASSAKLGEPKAAYNLALLYMDGQTLPQDFKRAAELLRFAADAGSPEAQYALATFYKEGTGVEQNLYKSVRLLQAASLAGNVDAEVEYAIALFNGAGTEKNETAAVSLLRKAARQNSAIAQNRLAHVLVTGMGAPVDKVEGLKWHIVAKTAGKGDLMLDEAMAQATPEERAKAESAARKWLGIK</sequence>
<proteinExistence type="predicted"/>
<evidence type="ECO:0000313" key="3">
    <source>
        <dbReference type="EMBL" id="ABE64265.1"/>
    </source>
</evidence>
<dbReference type="HOGENOM" id="CLU_000288_36_1_5"/>
<feature type="chain" id="PRO_5004195635" evidence="2">
    <location>
        <begin position="27"/>
        <end position="357"/>
    </location>
</feature>
<accession>Q1QHN2</accession>
<dbReference type="SUPFAM" id="SSF81901">
    <property type="entry name" value="HCP-like"/>
    <property type="match status" value="1"/>
</dbReference>
<dbReference type="PANTHER" id="PTHR11102:SF160">
    <property type="entry name" value="ERAD-ASSOCIATED E3 UBIQUITIN-PROTEIN LIGASE COMPONENT HRD3"/>
    <property type="match status" value="1"/>
</dbReference>
<dbReference type="EMBL" id="CP000319">
    <property type="protein sequence ID" value="ABE64265.1"/>
    <property type="molecule type" value="Genomic_DNA"/>
</dbReference>
<dbReference type="Gene3D" id="1.25.40.10">
    <property type="entry name" value="Tetratricopeptide repeat domain"/>
    <property type="match status" value="2"/>
</dbReference>
<keyword evidence="2" id="KW-0732">Signal</keyword>
<name>Q1QHN2_NITHX</name>
<evidence type="ECO:0000313" key="4">
    <source>
        <dbReference type="Proteomes" id="UP000001953"/>
    </source>
</evidence>
<dbReference type="PANTHER" id="PTHR11102">
    <property type="entry name" value="SEL-1-LIKE PROTEIN"/>
    <property type="match status" value="1"/>
</dbReference>
<dbReference type="InterPro" id="IPR050767">
    <property type="entry name" value="Sel1_AlgK"/>
</dbReference>